<feature type="region of interest" description="Disordered" evidence="1">
    <location>
        <begin position="1"/>
        <end position="54"/>
    </location>
</feature>
<feature type="region of interest" description="Disordered" evidence="1">
    <location>
        <begin position="223"/>
        <end position="258"/>
    </location>
</feature>
<feature type="compositionally biased region" description="Basic residues" evidence="1">
    <location>
        <begin position="409"/>
        <end position="423"/>
    </location>
</feature>
<comment type="caution">
    <text evidence="2">The sequence shown here is derived from an EMBL/GenBank/DDBJ whole genome shotgun (WGS) entry which is preliminary data.</text>
</comment>
<feature type="compositionally biased region" description="Basic and acidic residues" evidence="1">
    <location>
        <begin position="185"/>
        <end position="194"/>
    </location>
</feature>
<reference evidence="2 3" key="1">
    <citation type="journal article" date="2024" name="BMC Genomics">
        <title>De novo assembly and annotation of Popillia japonica's genome with initial clues to its potential as an invasive pest.</title>
        <authorList>
            <person name="Cucini C."/>
            <person name="Boschi S."/>
            <person name="Funari R."/>
            <person name="Cardaioli E."/>
            <person name="Iannotti N."/>
            <person name="Marturano G."/>
            <person name="Paoli F."/>
            <person name="Bruttini M."/>
            <person name="Carapelli A."/>
            <person name="Frati F."/>
            <person name="Nardi F."/>
        </authorList>
    </citation>
    <scope>NUCLEOTIDE SEQUENCE [LARGE SCALE GENOMIC DNA]</scope>
    <source>
        <strain evidence="2">DMR45628</strain>
    </source>
</reference>
<evidence type="ECO:0000313" key="2">
    <source>
        <dbReference type="EMBL" id="KAK9730118.1"/>
    </source>
</evidence>
<feature type="compositionally biased region" description="Low complexity" evidence="1">
    <location>
        <begin position="37"/>
        <end position="47"/>
    </location>
</feature>
<protein>
    <submittedName>
        <fullName evidence="2">Uncharacterized protein</fullName>
    </submittedName>
</protein>
<feature type="compositionally biased region" description="Basic and acidic residues" evidence="1">
    <location>
        <begin position="424"/>
        <end position="443"/>
    </location>
</feature>
<organism evidence="2 3">
    <name type="scientific">Popillia japonica</name>
    <name type="common">Japanese beetle</name>
    <dbReference type="NCBI Taxonomy" id="7064"/>
    <lineage>
        <taxon>Eukaryota</taxon>
        <taxon>Metazoa</taxon>
        <taxon>Ecdysozoa</taxon>
        <taxon>Arthropoda</taxon>
        <taxon>Hexapoda</taxon>
        <taxon>Insecta</taxon>
        <taxon>Pterygota</taxon>
        <taxon>Neoptera</taxon>
        <taxon>Endopterygota</taxon>
        <taxon>Coleoptera</taxon>
        <taxon>Polyphaga</taxon>
        <taxon>Scarabaeiformia</taxon>
        <taxon>Scarabaeidae</taxon>
        <taxon>Rutelinae</taxon>
        <taxon>Popillia</taxon>
    </lineage>
</organism>
<feature type="region of interest" description="Disordered" evidence="1">
    <location>
        <begin position="181"/>
        <end position="200"/>
    </location>
</feature>
<feature type="compositionally biased region" description="Low complexity" evidence="1">
    <location>
        <begin position="225"/>
        <end position="234"/>
    </location>
</feature>
<gene>
    <name evidence="2" type="ORF">QE152_g15453</name>
</gene>
<keyword evidence="3" id="KW-1185">Reference proteome</keyword>
<feature type="compositionally biased region" description="Acidic residues" evidence="1">
    <location>
        <begin position="444"/>
        <end position="459"/>
    </location>
</feature>
<dbReference type="EMBL" id="JASPKY010000152">
    <property type="protein sequence ID" value="KAK9730118.1"/>
    <property type="molecule type" value="Genomic_DNA"/>
</dbReference>
<evidence type="ECO:0000313" key="3">
    <source>
        <dbReference type="Proteomes" id="UP001458880"/>
    </source>
</evidence>
<evidence type="ECO:0000256" key="1">
    <source>
        <dbReference type="SAM" id="MobiDB-lite"/>
    </source>
</evidence>
<dbReference type="Proteomes" id="UP001458880">
    <property type="component" value="Unassembled WGS sequence"/>
</dbReference>
<feature type="compositionally biased region" description="Basic and acidic residues" evidence="1">
    <location>
        <begin position="347"/>
        <end position="371"/>
    </location>
</feature>
<accession>A0AAW1L5L2</accession>
<proteinExistence type="predicted"/>
<feature type="region of interest" description="Disordered" evidence="1">
    <location>
        <begin position="338"/>
        <end position="395"/>
    </location>
</feature>
<feature type="region of interest" description="Disordered" evidence="1">
    <location>
        <begin position="409"/>
        <end position="465"/>
    </location>
</feature>
<name>A0AAW1L5L2_POPJA</name>
<dbReference type="AlphaFoldDB" id="A0AAW1L5L2"/>
<sequence>MVREATKPKNIAKTQSSKKASQKVKRSDPTPAKIDNTALSAAAAATTNEGTISKREDKAAIDELLGDSAENKVVEKRHRQNDSHIIDLSEIKSDLVKNVEKRDDAFAATDKIETDNKAEVGTDAPASIIKRSDLEVVNGDAKMENAAISETADDVAKRNEKEFDSTTEHKCLDATMDTKAAPTKLADDSREDRSISSGISNLETGQTILKDIDADADREERQLTSNINFNNNNKESSKINDLMSTSNEKEAEEGREERSLIFEARQPSNNSHLMLRRNDENEKMDGDLIKSNVAEAETNQDFNADKSLEAGHDQIALEEENNKDEMLKKTDIQADVNELTDDSSASIEERSVDNQKAELEESEDAKSERGTRKLFTRPLTAANHQEVANEEDSLNDEINDEIAPIGLRRKRRSNNMMRRRRRKRDESSYSENRNEFMRYRADDGEIDDEDDEMQDDGFDDQTSNFLTKRQADYEEGFESNEDQDNNEDYPVYIERNKRNALRMYDDENDAEESHDNFLFYPNKYSRTKRHNYDDLVAVHGGGTTRRAAALRERGMQPYEQNLRRKRLEKMNRVRDQDANVADLSDSDLFGGFPQSYQGELSRFKRVKRSYIK</sequence>